<evidence type="ECO:0000313" key="13">
    <source>
        <dbReference type="EMBL" id="KAL0973717.1"/>
    </source>
</evidence>
<keyword evidence="4 12" id="KW-0812">Transmembrane</keyword>
<evidence type="ECO:0000256" key="11">
    <source>
        <dbReference type="ARBA" id="ARBA00039543"/>
    </source>
</evidence>
<evidence type="ECO:0000256" key="9">
    <source>
        <dbReference type="ARBA" id="ARBA00023273"/>
    </source>
</evidence>
<sequence>MAGSGKHPIMSSTPLQVLFYLNGWYFAAYFIAESLMFVYKGFLLPYPPANLTLDVVLLLLFVGLESLRIFYGCKGNLTERSLAMFVSLLILVLCTVLSVYYLLLQTFVLRLEFILNIVLLCFYALEMLLGILSISAFSRSKVY</sequence>
<evidence type="ECO:0000256" key="4">
    <source>
        <dbReference type="ARBA" id="ARBA00022692"/>
    </source>
</evidence>
<protein>
    <recommendedName>
        <fullName evidence="11">Transmembrane protein 216</fullName>
    </recommendedName>
</protein>
<name>A0ABD0X5T5_UMBPY</name>
<reference evidence="13 14" key="1">
    <citation type="submission" date="2024-06" db="EMBL/GenBank/DDBJ databases">
        <authorList>
            <person name="Pan Q."/>
            <person name="Wen M."/>
            <person name="Jouanno E."/>
            <person name="Zahm M."/>
            <person name="Klopp C."/>
            <person name="Cabau C."/>
            <person name="Louis A."/>
            <person name="Berthelot C."/>
            <person name="Parey E."/>
            <person name="Roest Crollius H."/>
            <person name="Montfort J."/>
            <person name="Robinson-Rechavi M."/>
            <person name="Bouchez O."/>
            <person name="Lampietro C."/>
            <person name="Lopez Roques C."/>
            <person name="Donnadieu C."/>
            <person name="Postlethwait J."/>
            <person name="Bobe J."/>
            <person name="Verreycken H."/>
            <person name="Guiguen Y."/>
        </authorList>
    </citation>
    <scope>NUCLEOTIDE SEQUENCE [LARGE SCALE GENOMIC DNA]</scope>
    <source>
        <strain evidence="13">Up_M1</strain>
        <tissue evidence="13">Testis</tissue>
    </source>
</reference>
<keyword evidence="3" id="KW-0963">Cytoplasm</keyword>
<organism evidence="13 14">
    <name type="scientific">Umbra pygmaea</name>
    <name type="common">Eastern mudminnow</name>
    <dbReference type="NCBI Taxonomy" id="75934"/>
    <lineage>
        <taxon>Eukaryota</taxon>
        <taxon>Metazoa</taxon>
        <taxon>Chordata</taxon>
        <taxon>Craniata</taxon>
        <taxon>Vertebrata</taxon>
        <taxon>Euteleostomi</taxon>
        <taxon>Actinopterygii</taxon>
        <taxon>Neopterygii</taxon>
        <taxon>Teleostei</taxon>
        <taxon>Protacanthopterygii</taxon>
        <taxon>Esociformes</taxon>
        <taxon>Umbridae</taxon>
        <taxon>Umbra</taxon>
    </lineage>
</organism>
<keyword evidence="14" id="KW-1185">Reference proteome</keyword>
<feature type="transmembrane region" description="Helical" evidence="12">
    <location>
        <begin position="113"/>
        <end position="137"/>
    </location>
</feature>
<dbReference type="InterPro" id="IPR019184">
    <property type="entry name" value="Uncharacterised_TM-17"/>
</dbReference>
<dbReference type="GO" id="GO:0030030">
    <property type="term" value="P:cell projection organization"/>
    <property type="evidence" value="ECO:0007669"/>
    <property type="project" value="UniProtKB-KW"/>
</dbReference>
<dbReference type="PANTHER" id="PTHR13531">
    <property type="entry name" value="GEO07735P1-RELATED-RELATED"/>
    <property type="match status" value="1"/>
</dbReference>
<feature type="transmembrane region" description="Helical" evidence="12">
    <location>
        <begin position="17"/>
        <end position="39"/>
    </location>
</feature>
<dbReference type="GO" id="GO:0016020">
    <property type="term" value="C:membrane"/>
    <property type="evidence" value="ECO:0007669"/>
    <property type="project" value="UniProtKB-SubCell"/>
</dbReference>
<accession>A0ABD0X5T5</accession>
<gene>
    <name evidence="13" type="ORF">UPYG_G00210000</name>
</gene>
<comment type="subcellular location">
    <subcellularLocation>
        <location evidence="1">Cytoplasm</location>
        <location evidence="1">Cytoskeleton</location>
        <location evidence="1">Cilium basal body</location>
    </subcellularLocation>
    <subcellularLocation>
        <location evidence="2">Membrane</location>
        <topology evidence="2">Multi-pass membrane protein</topology>
    </subcellularLocation>
</comment>
<evidence type="ECO:0000313" key="14">
    <source>
        <dbReference type="Proteomes" id="UP001557470"/>
    </source>
</evidence>
<keyword evidence="7 12" id="KW-0472">Membrane</keyword>
<evidence type="ECO:0000256" key="5">
    <source>
        <dbReference type="ARBA" id="ARBA00022794"/>
    </source>
</evidence>
<evidence type="ECO:0000256" key="6">
    <source>
        <dbReference type="ARBA" id="ARBA00022989"/>
    </source>
</evidence>
<comment type="caution">
    <text evidence="13">The sequence shown here is derived from an EMBL/GenBank/DDBJ whole genome shotgun (WGS) entry which is preliminary data.</text>
</comment>
<evidence type="ECO:0000256" key="12">
    <source>
        <dbReference type="SAM" id="Phobius"/>
    </source>
</evidence>
<dbReference type="Proteomes" id="UP001557470">
    <property type="component" value="Unassembled WGS sequence"/>
</dbReference>
<evidence type="ECO:0000256" key="10">
    <source>
        <dbReference type="ARBA" id="ARBA00037712"/>
    </source>
</evidence>
<feature type="transmembrane region" description="Helical" evidence="12">
    <location>
        <begin position="51"/>
        <end position="70"/>
    </location>
</feature>
<dbReference type="PANTHER" id="PTHR13531:SF5">
    <property type="entry name" value="TRANSMEMBRANE PROTEIN 216"/>
    <property type="match status" value="1"/>
</dbReference>
<dbReference type="AlphaFoldDB" id="A0ABD0X5T5"/>
<keyword evidence="5" id="KW-0970">Cilium biogenesis/degradation</keyword>
<evidence type="ECO:0000256" key="3">
    <source>
        <dbReference type="ARBA" id="ARBA00022490"/>
    </source>
</evidence>
<evidence type="ECO:0000256" key="8">
    <source>
        <dbReference type="ARBA" id="ARBA00023212"/>
    </source>
</evidence>
<proteinExistence type="predicted"/>
<comment type="function">
    <text evidence="10">Part of the tectonic-like complex which is required for tissue-specific ciliogenesis and may regulate ciliary membrane composition.</text>
</comment>
<dbReference type="Pfam" id="PF09799">
    <property type="entry name" value="Transmemb_17"/>
    <property type="match status" value="1"/>
</dbReference>
<feature type="transmembrane region" description="Helical" evidence="12">
    <location>
        <begin position="82"/>
        <end position="101"/>
    </location>
</feature>
<keyword evidence="8" id="KW-0206">Cytoskeleton</keyword>
<evidence type="ECO:0000256" key="7">
    <source>
        <dbReference type="ARBA" id="ARBA00023136"/>
    </source>
</evidence>
<evidence type="ECO:0000256" key="2">
    <source>
        <dbReference type="ARBA" id="ARBA00004141"/>
    </source>
</evidence>
<keyword evidence="9" id="KW-0966">Cell projection</keyword>
<dbReference type="EMBL" id="JAGEUA010000006">
    <property type="protein sequence ID" value="KAL0973717.1"/>
    <property type="molecule type" value="Genomic_DNA"/>
</dbReference>
<keyword evidence="6 12" id="KW-1133">Transmembrane helix</keyword>
<evidence type="ECO:0000256" key="1">
    <source>
        <dbReference type="ARBA" id="ARBA00004120"/>
    </source>
</evidence>